<name>A0ABV3LAK8_9RHOB</name>
<dbReference type="GO" id="GO:0016740">
    <property type="term" value="F:transferase activity"/>
    <property type="evidence" value="ECO:0007669"/>
    <property type="project" value="UniProtKB-KW"/>
</dbReference>
<keyword evidence="1 2" id="KW-0808">Transferase</keyword>
<organism evidence="2 3">
    <name type="scientific">Meridianimarinicoccus marinus</name>
    <dbReference type="NCBI Taxonomy" id="3231483"/>
    <lineage>
        <taxon>Bacteria</taxon>
        <taxon>Pseudomonadati</taxon>
        <taxon>Pseudomonadota</taxon>
        <taxon>Alphaproteobacteria</taxon>
        <taxon>Rhodobacterales</taxon>
        <taxon>Paracoccaceae</taxon>
        <taxon>Meridianimarinicoccus</taxon>
    </lineage>
</organism>
<dbReference type="Pfam" id="PF02515">
    <property type="entry name" value="CoA_transf_3"/>
    <property type="match status" value="1"/>
</dbReference>
<dbReference type="Gene3D" id="3.40.50.10540">
    <property type="entry name" value="Crotonobetainyl-coa:carnitine coa-transferase, domain 1"/>
    <property type="match status" value="1"/>
</dbReference>
<evidence type="ECO:0000313" key="3">
    <source>
        <dbReference type="Proteomes" id="UP001553161"/>
    </source>
</evidence>
<dbReference type="InterPro" id="IPR050483">
    <property type="entry name" value="CoA-transferase_III_domain"/>
</dbReference>
<proteinExistence type="predicted"/>
<dbReference type="InterPro" id="IPR023606">
    <property type="entry name" value="CoA-Trfase_III_dom_1_sf"/>
</dbReference>
<gene>
    <name evidence="2" type="ORF">AB0T83_11700</name>
</gene>
<reference evidence="2 3" key="1">
    <citation type="submission" date="2024-07" db="EMBL/GenBank/DDBJ databases">
        <authorList>
            <person name="Kang M."/>
        </authorList>
    </citation>
    <scope>NUCLEOTIDE SEQUENCE [LARGE SCALE GENOMIC DNA]</scope>
    <source>
        <strain evidence="2 3">DFM31</strain>
    </source>
</reference>
<dbReference type="EMBL" id="JBFBVU010000013">
    <property type="protein sequence ID" value="MEV8467443.1"/>
    <property type="molecule type" value="Genomic_DNA"/>
</dbReference>
<dbReference type="PANTHER" id="PTHR48207">
    <property type="entry name" value="SUCCINATE--HYDROXYMETHYLGLUTARATE COA-TRANSFERASE"/>
    <property type="match status" value="1"/>
</dbReference>
<dbReference type="PANTHER" id="PTHR48207:SF4">
    <property type="entry name" value="BLL6097 PROTEIN"/>
    <property type="match status" value="1"/>
</dbReference>
<evidence type="ECO:0000313" key="2">
    <source>
        <dbReference type="EMBL" id="MEV8467443.1"/>
    </source>
</evidence>
<accession>A0ABV3LAK8</accession>
<dbReference type="InterPro" id="IPR044855">
    <property type="entry name" value="CoA-Trfase_III_dom3_sf"/>
</dbReference>
<dbReference type="Proteomes" id="UP001553161">
    <property type="component" value="Unassembled WGS sequence"/>
</dbReference>
<dbReference type="InterPro" id="IPR003673">
    <property type="entry name" value="CoA-Trfase_fam_III"/>
</dbReference>
<sequence length="413" mass="44175">MPDTATTARAPLEGHKVLDLTIAMAGPLCTQRMGEMGAEIIKIEAPGGGDFSRHAPMAGITKFGDATCFVTLNQNKKSLVLDLKSDAGRAVLYRMVEQADVLIQNFRPRVATKLGIEYATLRKINPRLVYGSVSGYGEDGPMKDRPGQDLLLQSFTGLTMNGGKAGELPQASPLYMVDVSASHMVCEGVLAALVARSITGQGQEVKVTMIGAIMEMQCQEIMSYLAADAPPQRGTSPQVSIYQEPPYGIYKCAEGFLSIAQADLDVLSKALDLPVLAEMKAARPEQSDGAAVAQWRDRIYDQVAAHLVTGPASHWDDLLAPLGVWCVVVNDYDAFLSHPQTRNRLVELDHPVGGKYTAVAPGIAFSDNPAPKLKHAPRYGSDSRDVLAAYGFDGDEISGLVDSGTVLADDPTA</sequence>
<comment type="caution">
    <text evidence="2">The sequence shown here is derived from an EMBL/GenBank/DDBJ whole genome shotgun (WGS) entry which is preliminary data.</text>
</comment>
<keyword evidence="3" id="KW-1185">Reference proteome</keyword>
<dbReference type="EC" id="2.8.3.-" evidence="2"/>
<dbReference type="SUPFAM" id="SSF89796">
    <property type="entry name" value="CoA-transferase family III (CaiB/BaiF)"/>
    <property type="match status" value="1"/>
</dbReference>
<protein>
    <submittedName>
        <fullName evidence="2">CoA transferase</fullName>
        <ecNumber evidence="2">2.8.3.-</ecNumber>
    </submittedName>
</protein>
<evidence type="ECO:0000256" key="1">
    <source>
        <dbReference type="ARBA" id="ARBA00022679"/>
    </source>
</evidence>
<dbReference type="Gene3D" id="3.30.1540.10">
    <property type="entry name" value="formyl-coa transferase, domain 3"/>
    <property type="match status" value="1"/>
</dbReference>